<dbReference type="InterPro" id="IPR016187">
    <property type="entry name" value="CTDL_fold"/>
</dbReference>
<feature type="domain" description="C-type lectin" evidence="2">
    <location>
        <begin position="118"/>
        <end position="233"/>
    </location>
</feature>
<accession>A0A8B6BHC1</accession>
<comment type="caution">
    <text evidence="3">The sequence shown here is derived from an EMBL/GenBank/DDBJ whole genome shotgun (WGS) entry which is preliminary data.</text>
</comment>
<sequence>MINANDHTYDDPNEGYTVLASISDNYRKYDDLKPSGSHHSNFEPQPEPKPYHVCKDVKIKVWIAFKTVIIIGLVTGLTHIVIQSRYSTEVCITSKDSGNAGFRISEIWTKCPNDWKSFDVWCYREFSERRTWFQARDYCRSIGTDLVSVHSERETNFLITDFTQTFQLKGLSKFLKTMGKIKESDIQMDRFESFYVPRLGIDEPIADNNLCVKSSTMYGNLEGDSCSNSNRVT</sequence>
<feature type="transmembrane region" description="Helical" evidence="1">
    <location>
        <begin position="61"/>
        <end position="82"/>
    </location>
</feature>
<dbReference type="Gene3D" id="3.10.100.10">
    <property type="entry name" value="Mannose-Binding Protein A, subunit A"/>
    <property type="match status" value="1"/>
</dbReference>
<keyword evidence="1" id="KW-0472">Membrane</keyword>
<keyword evidence="1" id="KW-0812">Transmembrane</keyword>
<keyword evidence="1" id="KW-1133">Transmembrane helix</keyword>
<reference evidence="3" key="1">
    <citation type="submission" date="2018-11" db="EMBL/GenBank/DDBJ databases">
        <authorList>
            <person name="Alioto T."/>
            <person name="Alioto T."/>
        </authorList>
    </citation>
    <scope>NUCLEOTIDE SEQUENCE</scope>
</reference>
<keyword evidence="4" id="KW-1185">Reference proteome</keyword>
<evidence type="ECO:0000313" key="3">
    <source>
        <dbReference type="EMBL" id="VDH90110.1"/>
    </source>
</evidence>
<evidence type="ECO:0000259" key="2">
    <source>
        <dbReference type="PROSITE" id="PS50041"/>
    </source>
</evidence>
<dbReference type="Proteomes" id="UP000596742">
    <property type="component" value="Unassembled WGS sequence"/>
</dbReference>
<dbReference type="AlphaFoldDB" id="A0A8B6BHC1"/>
<organism evidence="3 4">
    <name type="scientific">Mytilus galloprovincialis</name>
    <name type="common">Mediterranean mussel</name>
    <dbReference type="NCBI Taxonomy" id="29158"/>
    <lineage>
        <taxon>Eukaryota</taxon>
        <taxon>Metazoa</taxon>
        <taxon>Spiralia</taxon>
        <taxon>Lophotrochozoa</taxon>
        <taxon>Mollusca</taxon>
        <taxon>Bivalvia</taxon>
        <taxon>Autobranchia</taxon>
        <taxon>Pteriomorphia</taxon>
        <taxon>Mytilida</taxon>
        <taxon>Mytiloidea</taxon>
        <taxon>Mytilidae</taxon>
        <taxon>Mytilinae</taxon>
        <taxon>Mytilus</taxon>
    </lineage>
</organism>
<dbReference type="SUPFAM" id="SSF56436">
    <property type="entry name" value="C-type lectin-like"/>
    <property type="match status" value="1"/>
</dbReference>
<dbReference type="OrthoDB" id="441660at2759"/>
<dbReference type="InterPro" id="IPR016186">
    <property type="entry name" value="C-type_lectin-like/link_sf"/>
</dbReference>
<dbReference type="InterPro" id="IPR050111">
    <property type="entry name" value="C-type_lectin/snaclec_domain"/>
</dbReference>
<protein>
    <recommendedName>
        <fullName evidence="2">C-type lectin domain-containing protein</fullName>
    </recommendedName>
</protein>
<name>A0A8B6BHC1_MYTGA</name>
<dbReference type="PANTHER" id="PTHR22803">
    <property type="entry name" value="MANNOSE, PHOSPHOLIPASE, LECTIN RECEPTOR RELATED"/>
    <property type="match status" value="1"/>
</dbReference>
<evidence type="ECO:0000256" key="1">
    <source>
        <dbReference type="SAM" id="Phobius"/>
    </source>
</evidence>
<dbReference type="InterPro" id="IPR001304">
    <property type="entry name" value="C-type_lectin-like"/>
</dbReference>
<dbReference type="EMBL" id="UYJE01000093">
    <property type="protein sequence ID" value="VDH90110.1"/>
    <property type="molecule type" value="Genomic_DNA"/>
</dbReference>
<dbReference type="PROSITE" id="PS50041">
    <property type="entry name" value="C_TYPE_LECTIN_2"/>
    <property type="match status" value="1"/>
</dbReference>
<dbReference type="Pfam" id="PF00059">
    <property type="entry name" value="Lectin_C"/>
    <property type="match status" value="1"/>
</dbReference>
<proteinExistence type="predicted"/>
<evidence type="ECO:0000313" key="4">
    <source>
        <dbReference type="Proteomes" id="UP000596742"/>
    </source>
</evidence>
<gene>
    <name evidence="3" type="ORF">MGAL_10B042864</name>
</gene>